<sequence>MTDWLLANPKAGDGERNADFWQAHLAEVGLTDLRLCDLDGQGWVDLLAPGDRVLAAGGDGSVNAAARICRDTGATLAVLPSGTANDFFRNLGIENRPEAICQAVAANRSLAVDVAEYDGGIFLNVAHVGLGTMPARDANSDDETKQRFGQLSYGLSLVRRVFSRRGFRATVYTDQGTLSGRWLTIAIANGTYFGGGSEVPNAGITTGELAVVGVRTASIPSLAMAFVLTRLLGRPPRDNDTVVEVQSPWCRISARRPKTVTVDGDVAGSTPFNATCQPGKLRVVVGEVSSSSRSPDANAQNAR</sequence>
<dbReference type="InterPro" id="IPR016064">
    <property type="entry name" value="NAD/diacylglycerol_kinase_sf"/>
</dbReference>
<dbReference type="RefSeq" id="WP_091849855.1">
    <property type="nucleotide sequence ID" value="NZ_FOHZ01000005.1"/>
</dbReference>
<feature type="domain" description="DAGKc" evidence="1">
    <location>
        <begin position="1"/>
        <end position="121"/>
    </location>
</feature>
<dbReference type="InterPro" id="IPR004363">
    <property type="entry name" value="Methylgl_synth"/>
</dbReference>
<dbReference type="EMBL" id="FOHZ01000005">
    <property type="protein sequence ID" value="SET16182.1"/>
    <property type="molecule type" value="Genomic_DNA"/>
</dbReference>
<dbReference type="PANTHER" id="PTHR30492:SF0">
    <property type="entry name" value="METHYLGLYOXAL SYNTHASE"/>
    <property type="match status" value="1"/>
</dbReference>
<dbReference type="GO" id="GO:0016301">
    <property type="term" value="F:kinase activity"/>
    <property type="evidence" value="ECO:0007669"/>
    <property type="project" value="UniProtKB-KW"/>
</dbReference>
<protein>
    <submittedName>
        <fullName evidence="2">Lipid kinase, YegS/Rv2252/BmrU family</fullName>
    </submittedName>
</protein>
<dbReference type="OrthoDB" id="142078at2"/>
<dbReference type="GO" id="GO:0005829">
    <property type="term" value="C:cytosol"/>
    <property type="evidence" value="ECO:0007669"/>
    <property type="project" value="TreeGrafter"/>
</dbReference>
<keyword evidence="2" id="KW-0418">Kinase</keyword>
<reference evidence="3" key="1">
    <citation type="submission" date="2016-10" db="EMBL/GenBank/DDBJ databases">
        <authorList>
            <person name="Varghese N."/>
            <person name="Submissions S."/>
        </authorList>
    </citation>
    <scope>NUCLEOTIDE SEQUENCE [LARGE SCALE GENOMIC DNA]</scope>
    <source>
        <strain evidence="3">CGMCC 1.6489</strain>
    </source>
</reference>
<keyword evidence="3" id="KW-1185">Reference proteome</keyword>
<evidence type="ECO:0000313" key="3">
    <source>
        <dbReference type="Proteomes" id="UP000198762"/>
    </source>
</evidence>
<name>A0A1I0C9J5_9GAMM</name>
<dbReference type="Gene3D" id="3.40.50.10330">
    <property type="entry name" value="Probable inorganic polyphosphate/atp-NAD kinase, domain 1"/>
    <property type="match status" value="1"/>
</dbReference>
<dbReference type="PANTHER" id="PTHR30492">
    <property type="entry name" value="METHYLGLYOXAL SYNTHASE"/>
    <property type="match status" value="1"/>
</dbReference>
<dbReference type="AlphaFoldDB" id="A0A1I0C9J5"/>
<dbReference type="Proteomes" id="UP000198762">
    <property type="component" value="Unassembled WGS sequence"/>
</dbReference>
<dbReference type="SUPFAM" id="SSF111331">
    <property type="entry name" value="NAD kinase/diacylglycerol kinase-like"/>
    <property type="match status" value="1"/>
</dbReference>
<dbReference type="GO" id="GO:0008929">
    <property type="term" value="F:methylglyoxal synthase activity"/>
    <property type="evidence" value="ECO:0007669"/>
    <property type="project" value="InterPro"/>
</dbReference>
<dbReference type="InterPro" id="IPR045540">
    <property type="entry name" value="YegS/DAGK_C"/>
</dbReference>
<dbReference type="InterPro" id="IPR001206">
    <property type="entry name" value="Diacylglycerol_kinase_cat_dom"/>
</dbReference>
<dbReference type="PROSITE" id="PS50146">
    <property type="entry name" value="DAGK"/>
    <property type="match status" value="1"/>
</dbReference>
<organism evidence="2 3">
    <name type="scientific">Marinobacter segnicrescens</name>
    <dbReference type="NCBI Taxonomy" id="430453"/>
    <lineage>
        <taxon>Bacteria</taxon>
        <taxon>Pseudomonadati</taxon>
        <taxon>Pseudomonadota</taxon>
        <taxon>Gammaproteobacteria</taxon>
        <taxon>Pseudomonadales</taxon>
        <taxon>Marinobacteraceae</taxon>
        <taxon>Marinobacter</taxon>
    </lineage>
</organism>
<dbReference type="Pfam" id="PF19279">
    <property type="entry name" value="YegS_C"/>
    <property type="match status" value="1"/>
</dbReference>
<dbReference type="Gene3D" id="2.60.200.40">
    <property type="match status" value="1"/>
</dbReference>
<dbReference type="STRING" id="430453.SAMN04487962_10543"/>
<accession>A0A1I0C9J5</accession>
<dbReference type="InterPro" id="IPR017438">
    <property type="entry name" value="ATP-NAD_kinase_N"/>
</dbReference>
<evidence type="ECO:0000313" key="2">
    <source>
        <dbReference type="EMBL" id="SET16182.1"/>
    </source>
</evidence>
<evidence type="ECO:0000259" key="1">
    <source>
        <dbReference type="PROSITE" id="PS50146"/>
    </source>
</evidence>
<dbReference type="GO" id="GO:0019242">
    <property type="term" value="P:methylglyoxal biosynthetic process"/>
    <property type="evidence" value="ECO:0007669"/>
    <property type="project" value="InterPro"/>
</dbReference>
<keyword evidence="2" id="KW-0808">Transferase</keyword>
<dbReference type="Pfam" id="PF00781">
    <property type="entry name" value="DAGK_cat"/>
    <property type="match status" value="1"/>
</dbReference>
<proteinExistence type="predicted"/>
<gene>
    <name evidence="2" type="ORF">SAMN04487962_10543</name>
</gene>